<dbReference type="EMBL" id="BAAAUV010000002">
    <property type="protein sequence ID" value="GAA3197958.1"/>
    <property type="molecule type" value="Genomic_DNA"/>
</dbReference>
<keyword evidence="1" id="KW-0472">Membrane</keyword>
<dbReference type="InterPro" id="IPR017853">
    <property type="entry name" value="GH"/>
</dbReference>
<organism evidence="2 3">
    <name type="scientific">Actinocorallia longicatena</name>
    <dbReference type="NCBI Taxonomy" id="111803"/>
    <lineage>
        <taxon>Bacteria</taxon>
        <taxon>Bacillati</taxon>
        <taxon>Actinomycetota</taxon>
        <taxon>Actinomycetes</taxon>
        <taxon>Streptosporangiales</taxon>
        <taxon>Thermomonosporaceae</taxon>
        <taxon>Actinocorallia</taxon>
    </lineage>
</organism>
<protein>
    <recommendedName>
        <fullName evidence="4">Xylan 1,4-beta-xylosidase</fullName>
    </recommendedName>
</protein>
<evidence type="ECO:0008006" key="4">
    <source>
        <dbReference type="Google" id="ProtNLM"/>
    </source>
</evidence>
<dbReference type="InterPro" id="IPR051923">
    <property type="entry name" value="Glycosyl_Hydrolase_39"/>
</dbReference>
<dbReference type="SUPFAM" id="SSF51445">
    <property type="entry name" value="(Trans)glycosidases"/>
    <property type="match status" value="1"/>
</dbReference>
<dbReference type="Gene3D" id="3.20.20.80">
    <property type="entry name" value="Glycosidases"/>
    <property type="match status" value="1"/>
</dbReference>
<name>A0ABP6Q2Y2_9ACTN</name>
<keyword evidence="1" id="KW-1133">Transmembrane helix</keyword>
<comment type="caution">
    <text evidence="2">The sequence shown here is derived from an EMBL/GenBank/DDBJ whole genome shotgun (WGS) entry which is preliminary data.</text>
</comment>
<sequence>MSGPPQTTSHLASTRRGRHGRRAPIWMVALIAALAGILTTAVFLYFRGDGSAPKVDERPVGEIAQGFDWPAWGFTHTENSLESTPGAAQNVTTQPLLQAQHIMGFGALNPQETPGRFDWTSLDRRVEQMRQTGGTPVITLCCAPDWMKGGPAGKTDWSHLNDAPAAPFFDAFAEQAGVVAKRYPDIKYFMVWNEFKGFFNQGRNRWDYEGYTQLYNKVYTAVKAANPDAKVGGPYMVVNSYANDRAESSGELKGAWGAADKRALDALKYWFKNKKGADFVVVDGSTLPEDRTAHADEFAATGKFGAVTRWLRANGGGLPVVWSEWYVEPPDARWPADRLNAVQTVAMIEFAESGASGALYWSPQGSPAPCAGCLWDASGRRLPPLEMLQNFARWFKPGTELMPMAAASKSVRVLSSRQEFVAVNTTGQAVSTTVGSVRLDLQPYEVKWVAR</sequence>
<dbReference type="RefSeq" id="WP_344822485.1">
    <property type="nucleotide sequence ID" value="NZ_BAAAUV010000002.1"/>
</dbReference>
<accession>A0ABP6Q2Y2</accession>
<keyword evidence="3" id="KW-1185">Reference proteome</keyword>
<evidence type="ECO:0000256" key="1">
    <source>
        <dbReference type="SAM" id="Phobius"/>
    </source>
</evidence>
<evidence type="ECO:0000313" key="2">
    <source>
        <dbReference type="EMBL" id="GAA3197958.1"/>
    </source>
</evidence>
<reference evidence="3" key="1">
    <citation type="journal article" date="2019" name="Int. J. Syst. Evol. Microbiol.">
        <title>The Global Catalogue of Microorganisms (GCM) 10K type strain sequencing project: providing services to taxonomists for standard genome sequencing and annotation.</title>
        <authorList>
            <consortium name="The Broad Institute Genomics Platform"/>
            <consortium name="The Broad Institute Genome Sequencing Center for Infectious Disease"/>
            <person name="Wu L."/>
            <person name="Ma J."/>
        </authorList>
    </citation>
    <scope>NUCLEOTIDE SEQUENCE [LARGE SCALE GENOMIC DNA]</scope>
    <source>
        <strain evidence="3">JCM 9377</strain>
    </source>
</reference>
<dbReference type="Proteomes" id="UP001501237">
    <property type="component" value="Unassembled WGS sequence"/>
</dbReference>
<keyword evidence="1" id="KW-0812">Transmembrane</keyword>
<proteinExistence type="predicted"/>
<dbReference type="PANTHER" id="PTHR12631:SF10">
    <property type="entry name" value="BETA-XYLOSIDASE-LIKE PROTEIN-RELATED"/>
    <property type="match status" value="1"/>
</dbReference>
<evidence type="ECO:0000313" key="3">
    <source>
        <dbReference type="Proteomes" id="UP001501237"/>
    </source>
</evidence>
<gene>
    <name evidence="2" type="ORF">GCM10010468_09360</name>
</gene>
<feature type="transmembrane region" description="Helical" evidence="1">
    <location>
        <begin position="25"/>
        <end position="46"/>
    </location>
</feature>
<dbReference type="PANTHER" id="PTHR12631">
    <property type="entry name" value="ALPHA-L-IDURONIDASE"/>
    <property type="match status" value="1"/>
</dbReference>